<evidence type="ECO:0000313" key="2">
    <source>
        <dbReference type="Proteomes" id="UP000247515"/>
    </source>
</evidence>
<sequence length="155" mass="17339">MPFQSSLQPIIYRGEHGRPSAMYYRIAFTEHEPWLAVIELSQAAADFPSPVVSVAPRDHVLNRVLEHDLRGVPLNLIKLVATDPTGSFGFEFTPDFHDYVRRDNRYEIHPEKARRGRVVERIEIDPENLTAGSVRVDTVHATAADVAPEVAAALA</sequence>
<evidence type="ECO:0000313" key="1">
    <source>
        <dbReference type="EMBL" id="PXX05089.1"/>
    </source>
</evidence>
<dbReference type="EMBL" id="QJJV01000044">
    <property type="protein sequence ID" value="PXX05089.1"/>
    <property type="molecule type" value="Genomic_DNA"/>
</dbReference>
<protein>
    <submittedName>
        <fullName evidence="1">Uncharacterized protein</fullName>
    </submittedName>
</protein>
<name>A0ABX5MD33_9BURK</name>
<gene>
    <name evidence="1" type="ORF">C7400_14456</name>
</gene>
<organism evidence="1 2">
    <name type="scientific">Paraburkholderia tropica</name>
    <dbReference type="NCBI Taxonomy" id="92647"/>
    <lineage>
        <taxon>Bacteria</taxon>
        <taxon>Pseudomonadati</taxon>
        <taxon>Pseudomonadota</taxon>
        <taxon>Betaproteobacteria</taxon>
        <taxon>Burkholderiales</taxon>
        <taxon>Burkholderiaceae</taxon>
        <taxon>Paraburkholderia</taxon>
    </lineage>
</organism>
<accession>A0ABX5MD33</accession>
<comment type="caution">
    <text evidence="1">The sequence shown here is derived from an EMBL/GenBank/DDBJ whole genome shotgun (WGS) entry which is preliminary data.</text>
</comment>
<keyword evidence="2" id="KW-1185">Reference proteome</keyword>
<proteinExistence type="predicted"/>
<dbReference type="RefSeq" id="WP_146230140.1">
    <property type="nucleotide sequence ID" value="NZ_JBBBEG010000052.1"/>
</dbReference>
<reference evidence="1 2" key="1">
    <citation type="submission" date="2018-05" db="EMBL/GenBank/DDBJ databases">
        <title>Genomic Encyclopedia of Type Strains, Phase IV (KMG-V): Genome sequencing to study the core and pangenomes of soil and plant-associated prokaryotes.</title>
        <authorList>
            <person name="Whitman W."/>
        </authorList>
    </citation>
    <scope>NUCLEOTIDE SEQUENCE [LARGE SCALE GENOMIC DNA]</scope>
    <source>
        <strain evidence="1 2">SIr-6563</strain>
    </source>
</reference>
<dbReference type="Proteomes" id="UP000247515">
    <property type="component" value="Unassembled WGS sequence"/>
</dbReference>